<dbReference type="FunFam" id="3.30.70.270:FF:000001">
    <property type="entry name" value="Diguanylate cyclase domain protein"/>
    <property type="match status" value="1"/>
</dbReference>
<gene>
    <name evidence="5" type="primary">pleD_5</name>
    <name evidence="5" type="ORF">Pla123a_41120</name>
</gene>
<evidence type="ECO:0000313" key="6">
    <source>
        <dbReference type="Proteomes" id="UP000318478"/>
    </source>
</evidence>
<dbReference type="SUPFAM" id="SSF55785">
    <property type="entry name" value="PYP-like sensor domain (PAS domain)"/>
    <property type="match status" value="1"/>
</dbReference>
<dbReference type="EMBL" id="SJPO01000011">
    <property type="protein sequence ID" value="TWT72812.1"/>
    <property type="molecule type" value="Genomic_DNA"/>
</dbReference>
<evidence type="ECO:0000259" key="3">
    <source>
        <dbReference type="PROSITE" id="PS50887"/>
    </source>
</evidence>
<dbReference type="InterPro" id="IPR037522">
    <property type="entry name" value="HD_GYP_dom"/>
</dbReference>
<proteinExistence type="predicted"/>
<feature type="domain" description="HD-GYP" evidence="4">
    <location>
        <begin position="61"/>
        <end position="256"/>
    </location>
</feature>
<dbReference type="InterPro" id="IPR043128">
    <property type="entry name" value="Rev_trsase/Diguanyl_cyclase"/>
</dbReference>
<dbReference type="GO" id="GO:0005886">
    <property type="term" value="C:plasma membrane"/>
    <property type="evidence" value="ECO:0007669"/>
    <property type="project" value="TreeGrafter"/>
</dbReference>
<dbReference type="PANTHER" id="PTHR45138:SF9">
    <property type="entry name" value="DIGUANYLATE CYCLASE DGCM-RELATED"/>
    <property type="match status" value="1"/>
</dbReference>
<evidence type="ECO:0000256" key="2">
    <source>
        <dbReference type="ARBA" id="ARBA00034247"/>
    </source>
</evidence>
<dbReference type="SUPFAM" id="SSF55073">
    <property type="entry name" value="Nucleotide cyclase"/>
    <property type="match status" value="1"/>
</dbReference>
<dbReference type="PROSITE" id="PS50887">
    <property type="entry name" value="GGDEF"/>
    <property type="match status" value="1"/>
</dbReference>
<protein>
    <recommendedName>
        <fullName evidence="1">diguanylate cyclase</fullName>
        <ecNumber evidence="1">2.7.7.65</ecNumber>
    </recommendedName>
</protein>
<dbReference type="AlphaFoldDB" id="A0A5C5YHF5"/>
<dbReference type="InterPro" id="IPR029787">
    <property type="entry name" value="Nucleotide_cyclase"/>
</dbReference>
<dbReference type="CDD" id="cd01949">
    <property type="entry name" value="GGDEF"/>
    <property type="match status" value="1"/>
</dbReference>
<dbReference type="Pfam" id="PF13487">
    <property type="entry name" value="HD_5"/>
    <property type="match status" value="1"/>
</dbReference>
<dbReference type="InterPro" id="IPR000014">
    <property type="entry name" value="PAS"/>
</dbReference>
<evidence type="ECO:0000256" key="1">
    <source>
        <dbReference type="ARBA" id="ARBA00012528"/>
    </source>
</evidence>
<feature type="domain" description="GGDEF" evidence="3">
    <location>
        <begin position="455"/>
        <end position="586"/>
    </location>
</feature>
<dbReference type="NCBIfam" id="TIGR00229">
    <property type="entry name" value="sensory_box"/>
    <property type="match status" value="1"/>
</dbReference>
<accession>A0A5C5YHF5</accession>
<dbReference type="GO" id="GO:0052621">
    <property type="term" value="F:diguanylate cyclase activity"/>
    <property type="evidence" value="ECO:0007669"/>
    <property type="project" value="UniProtKB-EC"/>
</dbReference>
<dbReference type="Pfam" id="PF00990">
    <property type="entry name" value="GGDEF"/>
    <property type="match status" value="1"/>
</dbReference>
<dbReference type="SUPFAM" id="SSF109604">
    <property type="entry name" value="HD-domain/PDEase-like"/>
    <property type="match status" value="1"/>
</dbReference>
<comment type="caution">
    <text evidence="5">The sequence shown here is derived from an EMBL/GenBank/DDBJ whole genome shotgun (WGS) entry which is preliminary data.</text>
</comment>
<dbReference type="Gene3D" id="1.10.3210.10">
    <property type="entry name" value="Hypothetical protein af1432"/>
    <property type="match status" value="1"/>
</dbReference>
<dbReference type="InterPro" id="IPR050469">
    <property type="entry name" value="Diguanylate_Cyclase"/>
</dbReference>
<dbReference type="SMART" id="SM00471">
    <property type="entry name" value="HDc"/>
    <property type="match status" value="1"/>
</dbReference>
<dbReference type="PANTHER" id="PTHR45138">
    <property type="entry name" value="REGULATORY COMPONENTS OF SENSORY TRANSDUCTION SYSTEM"/>
    <property type="match status" value="1"/>
</dbReference>
<dbReference type="GO" id="GO:0043709">
    <property type="term" value="P:cell adhesion involved in single-species biofilm formation"/>
    <property type="evidence" value="ECO:0007669"/>
    <property type="project" value="TreeGrafter"/>
</dbReference>
<comment type="catalytic activity">
    <reaction evidence="2">
        <text>2 GTP = 3',3'-c-di-GMP + 2 diphosphate</text>
        <dbReference type="Rhea" id="RHEA:24898"/>
        <dbReference type="ChEBI" id="CHEBI:33019"/>
        <dbReference type="ChEBI" id="CHEBI:37565"/>
        <dbReference type="ChEBI" id="CHEBI:58805"/>
        <dbReference type="EC" id="2.7.7.65"/>
    </reaction>
</comment>
<dbReference type="CDD" id="cd00077">
    <property type="entry name" value="HDc"/>
    <property type="match status" value="1"/>
</dbReference>
<dbReference type="CDD" id="cd00130">
    <property type="entry name" value="PAS"/>
    <property type="match status" value="1"/>
</dbReference>
<dbReference type="InterPro" id="IPR000160">
    <property type="entry name" value="GGDEF_dom"/>
</dbReference>
<organism evidence="5 6">
    <name type="scientific">Posidoniimonas polymericola</name>
    <dbReference type="NCBI Taxonomy" id="2528002"/>
    <lineage>
        <taxon>Bacteria</taxon>
        <taxon>Pseudomonadati</taxon>
        <taxon>Planctomycetota</taxon>
        <taxon>Planctomycetia</taxon>
        <taxon>Pirellulales</taxon>
        <taxon>Lacipirellulaceae</taxon>
        <taxon>Posidoniimonas</taxon>
    </lineage>
</organism>
<dbReference type="OrthoDB" id="9759601at2"/>
<dbReference type="GO" id="GO:0006355">
    <property type="term" value="P:regulation of DNA-templated transcription"/>
    <property type="evidence" value="ECO:0007669"/>
    <property type="project" value="InterPro"/>
</dbReference>
<evidence type="ECO:0000313" key="5">
    <source>
        <dbReference type="EMBL" id="TWT72812.1"/>
    </source>
</evidence>
<keyword evidence="6" id="KW-1185">Reference proteome</keyword>
<dbReference type="Gene3D" id="3.30.450.20">
    <property type="entry name" value="PAS domain"/>
    <property type="match status" value="1"/>
</dbReference>
<dbReference type="Proteomes" id="UP000318478">
    <property type="component" value="Unassembled WGS sequence"/>
</dbReference>
<dbReference type="InterPro" id="IPR035965">
    <property type="entry name" value="PAS-like_dom_sf"/>
</dbReference>
<evidence type="ECO:0000259" key="4">
    <source>
        <dbReference type="PROSITE" id="PS51832"/>
    </source>
</evidence>
<dbReference type="Gene3D" id="3.30.70.270">
    <property type="match status" value="1"/>
</dbReference>
<dbReference type="InterPro" id="IPR003607">
    <property type="entry name" value="HD/PDEase_dom"/>
</dbReference>
<dbReference type="PROSITE" id="PS51832">
    <property type="entry name" value="HD_GYP"/>
    <property type="match status" value="1"/>
</dbReference>
<dbReference type="Pfam" id="PF00989">
    <property type="entry name" value="PAS"/>
    <property type="match status" value="1"/>
</dbReference>
<dbReference type="GO" id="GO:1902201">
    <property type="term" value="P:negative regulation of bacterial-type flagellum-dependent cell motility"/>
    <property type="evidence" value="ECO:0007669"/>
    <property type="project" value="TreeGrafter"/>
</dbReference>
<reference evidence="5 6" key="1">
    <citation type="submission" date="2019-02" db="EMBL/GenBank/DDBJ databases">
        <title>Deep-cultivation of Planctomycetes and their phenomic and genomic characterization uncovers novel biology.</title>
        <authorList>
            <person name="Wiegand S."/>
            <person name="Jogler M."/>
            <person name="Boedeker C."/>
            <person name="Pinto D."/>
            <person name="Vollmers J."/>
            <person name="Rivas-Marin E."/>
            <person name="Kohn T."/>
            <person name="Peeters S.H."/>
            <person name="Heuer A."/>
            <person name="Rast P."/>
            <person name="Oberbeckmann S."/>
            <person name="Bunk B."/>
            <person name="Jeske O."/>
            <person name="Meyerdierks A."/>
            <person name="Storesund J.E."/>
            <person name="Kallscheuer N."/>
            <person name="Luecker S."/>
            <person name="Lage O.M."/>
            <person name="Pohl T."/>
            <person name="Merkel B.J."/>
            <person name="Hornburger P."/>
            <person name="Mueller R.-W."/>
            <person name="Bruemmer F."/>
            <person name="Labrenz M."/>
            <person name="Spormann A.M."/>
            <person name="Op Den Camp H."/>
            <person name="Overmann J."/>
            <person name="Amann R."/>
            <person name="Jetten M.S.M."/>
            <person name="Mascher T."/>
            <person name="Medema M.H."/>
            <person name="Devos D.P."/>
            <person name="Kaster A.-K."/>
            <person name="Ovreas L."/>
            <person name="Rohde M."/>
            <person name="Galperin M.Y."/>
            <person name="Jogler C."/>
        </authorList>
    </citation>
    <scope>NUCLEOTIDE SEQUENCE [LARGE SCALE GENOMIC DNA]</scope>
    <source>
        <strain evidence="5 6">Pla123a</strain>
    </source>
</reference>
<name>A0A5C5YHF5_9BACT</name>
<sequence length="740" mass="80079">MSETLPSPLDLPPGTPVVGHAGADEPSRIPVLLQSLEETARLSGHAAAELDPKVTQFEDRLAAARLGLAGSLFTGLRCKHPPTASHCLRVALGCSRWAAALEMPDALRTQLELAALLHDIGKLGVPDSVLIKQGRLQPEDLAALNRAPYQAKEILERAGAPQKLIDVVIASNAWYDGSRGDSQPSGEDIPVLARFLSIVDAYDSMTTDHVYRPAKSQERAVAELFQCAGSQFDPGLVRSFVEQLGKNYAERSAEVSQRWLAQLDTGSGNLPWEFTSHAPSGADPASSELAMFEKELIDHMHDGVVFVSPHRQILLWNTGAERMTGVGSSAAVGQTLTPSLLVMSASDGRLLDDTECPIAEAINTGAPNVQRMSVIGRKGKHIEVDLHSIPVCSPSQGILGATVLLHDASSEASLEQRCQALHVEMTKDPMTQVANRAEFDRALAMFVDAHQETGLPCSLIMADIDHFKSINDTFGHQAGDEAIISFATLLKAVCRTGDLVARYGGEEFAVLCADCNNANAAMRAEQMRRALSETVQSELGGKSITASFGVSELQAGDTPETLLRRSDRALLQAKDQGRNQVVQLGAGMDEEQPKKSWWGFGSWGKSLIETTLVTNVPIEVAVEKLKGFIADHDAKILKTAEHEIRIECSDAGAGSLRRTGDRPVGFVLDLKLEEEFIERENSVGLAKGAYAQTTAAVTIRPRHERDRRRGYATERARKLLGSLRSYLMAREADLETSPSK</sequence>
<dbReference type="EC" id="2.7.7.65" evidence="1"/>
<dbReference type="InterPro" id="IPR013767">
    <property type="entry name" value="PAS_fold"/>
</dbReference>
<dbReference type="SMART" id="SM00267">
    <property type="entry name" value="GGDEF"/>
    <property type="match status" value="1"/>
</dbReference>
<dbReference type="NCBIfam" id="TIGR00254">
    <property type="entry name" value="GGDEF"/>
    <property type="match status" value="1"/>
</dbReference>